<evidence type="ECO:0000256" key="8">
    <source>
        <dbReference type="ARBA" id="ARBA00022771"/>
    </source>
</evidence>
<evidence type="ECO:0000256" key="15">
    <source>
        <dbReference type="SAM" id="Phobius"/>
    </source>
</evidence>
<dbReference type="Gramene" id="OGLUM03G03760.1">
    <property type="protein sequence ID" value="OGLUM03G03760.1"/>
    <property type="gene ID" value="OGLUM03G03760"/>
</dbReference>
<dbReference type="InterPro" id="IPR001841">
    <property type="entry name" value="Znf_RING"/>
</dbReference>
<dbReference type="PANTHER" id="PTHR46913">
    <property type="entry name" value="RING-H2 FINGER PROTEIN ATL16"/>
    <property type="match status" value="1"/>
</dbReference>
<dbReference type="FunFam" id="3.30.40.10:FF:000456">
    <property type="entry name" value="RING-H2 finger protein ATL16"/>
    <property type="match status" value="1"/>
</dbReference>
<dbReference type="PROSITE" id="PS50089">
    <property type="entry name" value="ZF_RING_2"/>
    <property type="match status" value="1"/>
</dbReference>
<evidence type="ECO:0000256" key="4">
    <source>
        <dbReference type="ARBA" id="ARBA00012483"/>
    </source>
</evidence>
<keyword evidence="8 13" id="KW-0863">Zinc-finger</keyword>
<dbReference type="EnsemblPlants" id="OGLUM03G03760.1">
    <property type="protein sequence ID" value="OGLUM03G03760.1"/>
    <property type="gene ID" value="OGLUM03G03760"/>
</dbReference>
<keyword evidence="6 15" id="KW-0812">Transmembrane</keyword>
<evidence type="ECO:0000256" key="6">
    <source>
        <dbReference type="ARBA" id="ARBA00022692"/>
    </source>
</evidence>
<dbReference type="GO" id="GO:0061630">
    <property type="term" value="F:ubiquitin protein ligase activity"/>
    <property type="evidence" value="ECO:0007669"/>
    <property type="project" value="UniProtKB-EC"/>
</dbReference>
<comment type="catalytic activity">
    <reaction evidence="1">
        <text>S-ubiquitinyl-[E2 ubiquitin-conjugating enzyme]-L-cysteine + [acceptor protein]-L-lysine = [E2 ubiquitin-conjugating enzyme]-L-cysteine + N(6)-ubiquitinyl-[acceptor protein]-L-lysine.</text>
        <dbReference type="EC" id="2.3.2.27"/>
    </reaction>
</comment>
<evidence type="ECO:0000256" key="14">
    <source>
        <dbReference type="SAM" id="MobiDB-lite"/>
    </source>
</evidence>
<evidence type="ECO:0000256" key="5">
    <source>
        <dbReference type="ARBA" id="ARBA00022679"/>
    </source>
</evidence>
<dbReference type="STRING" id="40148.A0A0D9Z245"/>
<accession>A0A0D9Z245</accession>
<evidence type="ECO:0000313" key="17">
    <source>
        <dbReference type="EnsemblPlants" id="OGLUM03G03760.1"/>
    </source>
</evidence>
<dbReference type="SUPFAM" id="SSF57850">
    <property type="entry name" value="RING/U-box"/>
    <property type="match status" value="1"/>
</dbReference>
<feature type="compositionally biased region" description="Low complexity" evidence="14">
    <location>
        <begin position="244"/>
        <end position="256"/>
    </location>
</feature>
<evidence type="ECO:0000256" key="2">
    <source>
        <dbReference type="ARBA" id="ARBA00004167"/>
    </source>
</evidence>
<keyword evidence="12 15" id="KW-0472">Membrane</keyword>
<reference evidence="17" key="1">
    <citation type="submission" date="2015-04" db="UniProtKB">
        <authorList>
            <consortium name="EnsemblPlants"/>
        </authorList>
    </citation>
    <scope>IDENTIFICATION</scope>
</reference>
<dbReference type="GO" id="GO:0008270">
    <property type="term" value="F:zinc ion binding"/>
    <property type="evidence" value="ECO:0007669"/>
    <property type="project" value="UniProtKB-KW"/>
</dbReference>
<sequence length="315" mass="34435">MDAPPAFRSSSPSSSNASVPMVVITVVGILAAFALLASYYAFVTKCQALRGLWSRGATPWRGHGGGGARRRAAREASVIRTVATEERGLGMPFIRMLPVVRFTAAACGGAGGEGGGGGVGARISVSECAVCLSEFVERERVRLLPNCSHAFHIDCIDTWLQGNARCPFCRSDVTLPFTPPAAAAPVRPTSATHPDDDEDAESARRHHHHHHHHHHNHNHRPDDELINSIVIEVRGEHESWVSHRGGAAAAPPATKRTPQRRRKPESVGDEAIDTRKKYDEEFAVQPMRRSLSMDSSCHKQLYVSVQEFLTQQRQV</sequence>
<keyword evidence="18" id="KW-1185">Reference proteome</keyword>
<organism evidence="17">
    <name type="scientific">Oryza glumipatula</name>
    <dbReference type="NCBI Taxonomy" id="40148"/>
    <lineage>
        <taxon>Eukaryota</taxon>
        <taxon>Viridiplantae</taxon>
        <taxon>Streptophyta</taxon>
        <taxon>Embryophyta</taxon>
        <taxon>Tracheophyta</taxon>
        <taxon>Spermatophyta</taxon>
        <taxon>Magnoliopsida</taxon>
        <taxon>Liliopsida</taxon>
        <taxon>Poales</taxon>
        <taxon>Poaceae</taxon>
        <taxon>BOP clade</taxon>
        <taxon>Oryzoideae</taxon>
        <taxon>Oryzeae</taxon>
        <taxon>Oryzinae</taxon>
        <taxon>Oryza</taxon>
    </lineage>
</organism>
<feature type="transmembrane region" description="Helical" evidence="15">
    <location>
        <begin position="20"/>
        <end position="42"/>
    </location>
</feature>
<evidence type="ECO:0000256" key="13">
    <source>
        <dbReference type="PROSITE-ProRule" id="PRU00175"/>
    </source>
</evidence>
<dbReference type="InterPro" id="IPR044600">
    <property type="entry name" value="ATL1/ATL16-like"/>
</dbReference>
<evidence type="ECO:0000313" key="18">
    <source>
        <dbReference type="Proteomes" id="UP000026961"/>
    </source>
</evidence>
<keyword evidence="10" id="KW-0862">Zinc</keyword>
<evidence type="ECO:0000256" key="12">
    <source>
        <dbReference type="ARBA" id="ARBA00023136"/>
    </source>
</evidence>
<dbReference type="EC" id="2.3.2.27" evidence="4"/>
<name>A0A0D9Z245_9ORYZ</name>
<dbReference type="Gene3D" id="3.30.40.10">
    <property type="entry name" value="Zinc/RING finger domain, C3HC4 (zinc finger)"/>
    <property type="match status" value="1"/>
</dbReference>
<dbReference type="CDD" id="cd16461">
    <property type="entry name" value="RING-H2_EL5-like"/>
    <property type="match status" value="1"/>
</dbReference>
<dbReference type="PANTHER" id="PTHR46913:SF1">
    <property type="entry name" value="RING-H2 FINGER PROTEIN ATL16"/>
    <property type="match status" value="1"/>
</dbReference>
<keyword evidence="5" id="KW-0808">Transferase</keyword>
<dbReference type="Proteomes" id="UP000026961">
    <property type="component" value="Chromosome 3"/>
</dbReference>
<keyword evidence="11 15" id="KW-1133">Transmembrane helix</keyword>
<keyword evidence="9" id="KW-0833">Ubl conjugation pathway</keyword>
<evidence type="ECO:0000256" key="7">
    <source>
        <dbReference type="ARBA" id="ARBA00022723"/>
    </source>
</evidence>
<dbReference type="HOGENOM" id="CLU_040108_1_0_1"/>
<dbReference type="eggNOG" id="KOG0800">
    <property type="taxonomic scope" value="Eukaryota"/>
</dbReference>
<dbReference type="Pfam" id="PF13639">
    <property type="entry name" value="zf-RING_2"/>
    <property type="match status" value="1"/>
</dbReference>
<dbReference type="InterPro" id="IPR013083">
    <property type="entry name" value="Znf_RING/FYVE/PHD"/>
</dbReference>
<evidence type="ECO:0000256" key="3">
    <source>
        <dbReference type="ARBA" id="ARBA00004906"/>
    </source>
</evidence>
<dbReference type="SMART" id="SM01197">
    <property type="entry name" value="FANCL_C"/>
    <property type="match status" value="1"/>
</dbReference>
<comment type="subcellular location">
    <subcellularLocation>
        <location evidence="2">Membrane</location>
        <topology evidence="2">Single-pass membrane protein</topology>
    </subcellularLocation>
</comment>
<keyword evidence="7" id="KW-0479">Metal-binding</keyword>
<comment type="pathway">
    <text evidence="3">Protein modification; protein ubiquitination.</text>
</comment>
<feature type="compositionally biased region" description="Low complexity" evidence="14">
    <location>
        <begin position="180"/>
        <end position="192"/>
    </location>
</feature>
<evidence type="ECO:0000256" key="1">
    <source>
        <dbReference type="ARBA" id="ARBA00000900"/>
    </source>
</evidence>
<evidence type="ECO:0000256" key="11">
    <source>
        <dbReference type="ARBA" id="ARBA00022989"/>
    </source>
</evidence>
<protein>
    <recommendedName>
        <fullName evidence="4">RING-type E3 ubiquitin transferase</fullName>
        <ecNumber evidence="4">2.3.2.27</ecNumber>
    </recommendedName>
</protein>
<feature type="region of interest" description="Disordered" evidence="14">
    <location>
        <begin position="242"/>
        <end position="274"/>
    </location>
</feature>
<dbReference type="AlphaFoldDB" id="A0A0D9Z245"/>
<feature type="region of interest" description="Disordered" evidence="14">
    <location>
        <begin position="180"/>
        <end position="223"/>
    </location>
</feature>
<proteinExistence type="predicted"/>
<evidence type="ECO:0000259" key="16">
    <source>
        <dbReference type="PROSITE" id="PS50089"/>
    </source>
</evidence>
<dbReference type="GO" id="GO:0016567">
    <property type="term" value="P:protein ubiquitination"/>
    <property type="evidence" value="ECO:0007669"/>
    <property type="project" value="InterPro"/>
</dbReference>
<feature type="compositionally biased region" description="Basic residues" evidence="14">
    <location>
        <begin position="204"/>
        <end position="218"/>
    </location>
</feature>
<evidence type="ECO:0000256" key="10">
    <source>
        <dbReference type="ARBA" id="ARBA00022833"/>
    </source>
</evidence>
<evidence type="ECO:0000256" key="9">
    <source>
        <dbReference type="ARBA" id="ARBA00022786"/>
    </source>
</evidence>
<dbReference type="SMART" id="SM00184">
    <property type="entry name" value="RING"/>
    <property type="match status" value="1"/>
</dbReference>
<reference evidence="17" key="2">
    <citation type="submission" date="2018-05" db="EMBL/GenBank/DDBJ databases">
        <title>OgluRS3 (Oryza glumaepatula Reference Sequence Version 3).</title>
        <authorList>
            <person name="Zhang J."/>
            <person name="Kudrna D."/>
            <person name="Lee S."/>
            <person name="Talag J."/>
            <person name="Welchert J."/>
            <person name="Wing R.A."/>
        </authorList>
    </citation>
    <scope>NUCLEOTIDE SEQUENCE [LARGE SCALE GENOMIC DNA]</scope>
</reference>
<feature type="domain" description="RING-type" evidence="16">
    <location>
        <begin position="128"/>
        <end position="170"/>
    </location>
</feature>
<dbReference type="GO" id="GO:0016020">
    <property type="term" value="C:membrane"/>
    <property type="evidence" value="ECO:0007669"/>
    <property type="project" value="UniProtKB-SubCell"/>
</dbReference>